<comment type="caution">
    <text evidence="2">The sequence shown here is derived from an EMBL/GenBank/DDBJ whole genome shotgun (WGS) entry which is preliminary data.</text>
</comment>
<keyword evidence="3" id="KW-1185">Reference proteome</keyword>
<name>A0A1Y2JYJ8_9PROT</name>
<feature type="transmembrane region" description="Helical" evidence="1">
    <location>
        <begin position="21"/>
        <end position="46"/>
    </location>
</feature>
<protein>
    <submittedName>
        <fullName evidence="2">Uncharacterized protein</fullName>
    </submittedName>
</protein>
<evidence type="ECO:0000256" key="1">
    <source>
        <dbReference type="SAM" id="Phobius"/>
    </source>
</evidence>
<organism evidence="2 3">
    <name type="scientific">Magnetofaba australis IT-1</name>
    <dbReference type="NCBI Taxonomy" id="1434232"/>
    <lineage>
        <taxon>Bacteria</taxon>
        <taxon>Pseudomonadati</taxon>
        <taxon>Pseudomonadota</taxon>
        <taxon>Magnetococcia</taxon>
        <taxon>Magnetococcales</taxon>
        <taxon>Magnetococcaceae</taxon>
        <taxon>Magnetofaba</taxon>
    </lineage>
</organism>
<reference evidence="2 3" key="1">
    <citation type="journal article" date="2016" name="BMC Genomics">
        <title>Combined genomic and structural analyses of a cultured magnetotactic bacterium reveals its niche adaptation to a dynamic environment.</title>
        <authorList>
            <person name="Araujo A.C."/>
            <person name="Morillo V."/>
            <person name="Cypriano J."/>
            <person name="Teixeira L.C."/>
            <person name="Leao P."/>
            <person name="Lyra S."/>
            <person name="Almeida L.G."/>
            <person name="Bazylinski D.A."/>
            <person name="Vasconcellos A.T."/>
            <person name="Abreu F."/>
            <person name="Lins U."/>
        </authorList>
    </citation>
    <scope>NUCLEOTIDE SEQUENCE [LARGE SCALE GENOMIC DNA]</scope>
    <source>
        <strain evidence="2 3">IT-1</strain>
    </source>
</reference>
<dbReference type="EMBL" id="LVJN01000021">
    <property type="protein sequence ID" value="OSM00010.1"/>
    <property type="molecule type" value="Genomic_DNA"/>
</dbReference>
<feature type="transmembrane region" description="Helical" evidence="1">
    <location>
        <begin position="100"/>
        <end position="123"/>
    </location>
</feature>
<dbReference type="AlphaFoldDB" id="A0A1Y2JYJ8"/>
<dbReference type="Proteomes" id="UP000194003">
    <property type="component" value="Unassembled WGS sequence"/>
</dbReference>
<keyword evidence="1" id="KW-0472">Membrane</keyword>
<evidence type="ECO:0000313" key="2">
    <source>
        <dbReference type="EMBL" id="OSM00010.1"/>
    </source>
</evidence>
<keyword evidence="1" id="KW-0812">Transmembrane</keyword>
<evidence type="ECO:0000313" key="3">
    <source>
        <dbReference type="Proteomes" id="UP000194003"/>
    </source>
</evidence>
<accession>A0A1Y2JYJ8</accession>
<proteinExistence type="predicted"/>
<dbReference type="RefSeq" id="WP_085446218.1">
    <property type="nucleotide sequence ID" value="NZ_LVJN01000021.1"/>
</dbReference>
<sequence>MKILVSVRSQKATYNFYLSKNSVITVLFVLLCGVLGCFFSTAIYLYMIGDGFPLQLCQLVYVNEAESFYLPYVKEAPFLQIPFGAEAACYIDSASNDTVLFMQVMFLLFAGLAYTLICCYPALRRGMQSRMHDDLHENAHENI</sequence>
<keyword evidence="1" id="KW-1133">Transmembrane helix</keyword>
<gene>
    <name evidence="2" type="ORF">MAIT1_00409</name>
</gene>